<dbReference type="EMBL" id="AAVP02000001">
    <property type="protein sequence ID" value="EDK25112.1"/>
    <property type="molecule type" value="Genomic_DNA"/>
</dbReference>
<organism evidence="1 2">
    <name type="scientific">[Ruminococcus] torques ATCC 27756</name>
    <dbReference type="NCBI Taxonomy" id="411460"/>
    <lineage>
        <taxon>Bacteria</taxon>
        <taxon>Bacillati</taxon>
        <taxon>Bacillota</taxon>
        <taxon>Clostridia</taxon>
        <taxon>Lachnospirales</taxon>
        <taxon>Lachnospiraceae</taxon>
        <taxon>Mediterraneibacter</taxon>
    </lineage>
</organism>
<dbReference type="PaxDb" id="411460-RUMTOR_00004"/>
<reference evidence="1 2" key="1">
    <citation type="submission" date="2007-03" db="EMBL/GenBank/DDBJ databases">
        <authorList>
            <person name="Fulton L."/>
            <person name="Clifton S."/>
            <person name="Fulton B."/>
            <person name="Xu J."/>
            <person name="Minx P."/>
            <person name="Pepin K.H."/>
            <person name="Johnson M."/>
            <person name="Thiruvilangam P."/>
            <person name="Bhonagiri V."/>
            <person name="Nash W.E."/>
            <person name="Mardis E.R."/>
            <person name="Wilson R.K."/>
        </authorList>
    </citation>
    <scope>NUCLEOTIDE SEQUENCE [LARGE SCALE GENOMIC DNA]</scope>
    <source>
        <strain evidence="1 2">ATCC 27756</strain>
    </source>
</reference>
<dbReference type="HOGENOM" id="CLU_3358266_0_0_9"/>
<sequence>MCLLVLSAIILVRRVKCGKHTVTERKKEEYMMIASK</sequence>
<protein>
    <submittedName>
        <fullName evidence="1">Uncharacterized protein</fullName>
    </submittedName>
</protein>
<comment type="caution">
    <text evidence="1">The sequence shown here is derived from an EMBL/GenBank/DDBJ whole genome shotgun (WGS) entry which is preliminary data.</text>
</comment>
<accession>A5KIF9</accession>
<proteinExistence type="predicted"/>
<name>A5KIF9_9FIRM</name>
<evidence type="ECO:0000313" key="1">
    <source>
        <dbReference type="EMBL" id="EDK25112.1"/>
    </source>
</evidence>
<dbReference type="Proteomes" id="UP000003577">
    <property type="component" value="Unassembled WGS sequence"/>
</dbReference>
<dbReference type="AlphaFoldDB" id="A5KIF9"/>
<reference evidence="1 2" key="2">
    <citation type="submission" date="2007-04" db="EMBL/GenBank/DDBJ databases">
        <title>Draft genome sequence of Ruminococcus torques (ATCC 27756).</title>
        <authorList>
            <person name="Sudarsanam P."/>
            <person name="Ley R."/>
            <person name="Guruge J."/>
            <person name="Turnbaugh P.J."/>
            <person name="Mahowald M."/>
            <person name="Liep D."/>
            <person name="Gordon J."/>
        </authorList>
    </citation>
    <scope>NUCLEOTIDE SEQUENCE [LARGE SCALE GENOMIC DNA]</scope>
    <source>
        <strain evidence="1 2">ATCC 27756</strain>
    </source>
</reference>
<gene>
    <name evidence="1" type="ORF">RUMTOR_00004</name>
</gene>
<evidence type="ECO:0000313" key="2">
    <source>
        <dbReference type="Proteomes" id="UP000003577"/>
    </source>
</evidence>